<dbReference type="Proteomes" id="UP000028715">
    <property type="component" value="Unassembled WGS sequence"/>
</dbReference>
<keyword evidence="3" id="KW-1185">Reference proteome</keyword>
<evidence type="ECO:0000313" key="2">
    <source>
        <dbReference type="EMBL" id="KFF04478.1"/>
    </source>
</evidence>
<dbReference type="STRING" id="362418.IW19_02560"/>
<dbReference type="EMBL" id="JPRL01000001">
    <property type="protein sequence ID" value="KFF04478.1"/>
    <property type="molecule type" value="Genomic_DNA"/>
</dbReference>
<accession>A0A085ZJ64</accession>
<dbReference type="eggNOG" id="COG0790">
    <property type="taxonomic scope" value="Bacteria"/>
</dbReference>
<dbReference type="OrthoDB" id="1312564at2"/>
<dbReference type="Pfam" id="PF10544">
    <property type="entry name" value="T5orf172"/>
    <property type="match status" value="1"/>
</dbReference>
<name>A0A085ZJ64_9FLAO</name>
<reference evidence="2 3" key="1">
    <citation type="submission" date="2014-07" db="EMBL/GenBank/DDBJ databases">
        <title>Genome of Flavobacterium reichenbachii LMG 25512.</title>
        <authorList>
            <person name="Stropko S.J."/>
            <person name="Pipes S.E."/>
            <person name="Newman J.D."/>
        </authorList>
    </citation>
    <scope>NUCLEOTIDE SEQUENCE [LARGE SCALE GENOMIC DNA]</scope>
    <source>
        <strain evidence="2 3">LMG 25512</strain>
    </source>
</reference>
<proteinExistence type="predicted"/>
<evidence type="ECO:0000313" key="3">
    <source>
        <dbReference type="Proteomes" id="UP000028715"/>
    </source>
</evidence>
<sequence>MRLNKAFSKISSSIDMVDIENIQYKNPTLWKKMKRKFDTGRKIIDIQDLNGLDWDNEKDLRYYLKEYAYRFLNYGPNSFPTSFNVFEPFFVFNKQNSILELVDEEESYGVSLIDFLDFVTDKKFELNSIDFYENIPEKVIYHFSFTTGFDEINFSNNEGKKFFIGGLSLIRQGNEVSILMQAGETFDKEEAKIYFTKHTRAAAEDSISRYKKSLGMTIGNEGEPAKIVQFNERDDLWFHSVGLLFDLENKSIDIRRVARDENISFTVTTDDYNAVFRHENSTTLEDREKFFRENEERLKEYDAVFDFAKYCLALPFYVFENEARLVDVTYETKLASIIKGPLTKKKYSDVPSKYKIFAKPFYYLESNNLVAFRSTELNDESFSIEKSGYWKRLGIDENGHDKKGNIIVGKTWVERNDVYFSTPKGITTAQELTRFNNENAGYIYIMREPTHQDNIFKIGLTKRDSDTRRKELSNTSSPDKFFVINTYHTKDCIIAEQLIHKELELYRLTSRREFFRCDLSIVMQACEKIVKFVNEN</sequence>
<dbReference type="InterPro" id="IPR018306">
    <property type="entry name" value="Phage_T5_Orf172_DNA-bd"/>
</dbReference>
<dbReference type="RefSeq" id="WP_051892431.1">
    <property type="nucleotide sequence ID" value="NZ_JPRL01000001.1"/>
</dbReference>
<dbReference type="AlphaFoldDB" id="A0A085ZJ64"/>
<gene>
    <name evidence="2" type="ORF">IW19_02560</name>
</gene>
<evidence type="ECO:0000259" key="1">
    <source>
        <dbReference type="SMART" id="SM00974"/>
    </source>
</evidence>
<organism evidence="2 3">
    <name type="scientific">Flavobacterium reichenbachii</name>
    <dbReference type="NCBI Taxonomy" id="362418"/>
    <lineage>
        <taxon>Bacteria</taxon>
        <taxon>Pseudomonadati</taxon>
        <taxon>Bacteroidota</taxon>
        <taxon>Flavobacteriia</taxon>
        <taxon>Flavobacteriales</taxon>
        <taxon>Flavobacteriaceae</taxon>
        <taxon>Flavobacterium</taxon>
    </lineage>
</organism>
<dbReference type="SMART" id="SM00974">
    <property type="entry name" value="T5orf172"/>
    <property type="match status" value="1"/>
</dbReference>
<protein>
    <recommendedName>
        <fullName evidence="1">Bacteriophage T5 Orf172 DNA-binding domain-containing protein</fullName>
    </recommendedName>
</protein>
<feature type="domain" description="Bacteriophage T5 Orf172 DNA-binding" evidence="1">
    <location>
        <begin position="450"/>
        <end position="529"/>
    </location>
</feature>
<comment type="caution">
    <text evidence="2">The sequence shown here is derived from an EMBL/GenBank/DDBJ whole genome shotgun (WGS) entry which is preliminary data.</text>
</comment>